<dbReference type="InterPro" id="IPR024557">
    <property type="entry name" value="CNOT1_dom_4"/>
</dbReference>
<evidence type="ECO:0000256" key="7">
    <source>
        <dbReference type="ARBA" id="ARBA00074459"/>
    </source>
</evidence>
<dbReference type="GO" id="GO:0017148">
    <property type="term" value="P:negative regulation of translation"/>
    <property type="evidence" value="ECO:0007669"/>
    <property type="project" value="InterPro"/>
</dbReference>
<dbReference type="InterPro" id="IPR040398">
    <property type="entry name" value="Not1"/>
</dbReference>
<gene>
    <name evidence="15" type="ORF">E3P99_00573</name>
</gene>
<dbReference type="Gene3D" id="1.25.40.800">
    <property type="match status" value="1"/>
</dbReference>
<dbReference type="Pfam" id="PF16415">
    <property type="entry name" value="CNOT1_CAF1_bind"/>
    <property type="match status" value="1"/>
</dbReference>
<feature type="domain" description="CCR4-NOT transcription complex subunit 1 HEAT repeat" evidence="13">
    <location>
        <begin position="465"/>
        <end position="609"/>
    </location>
</feature>
<dbReference type="CDD" id="cd20710">
    <property type="entry name" value="NOT1_connector"/>
    <property type="match status" value="1"/>
</dbReference>
<evidence type="ECO:0000259" key="12">
    <source>
        <dbReference type="Pfam" id="PF16417"/>
    </source>
</evidence>
<feature type="compositionally biased region" description="Low complexity" evidence="8">
    <location>
        <begin position="1129"/>
        <end position="1139"/>
    </location>
</feature>
<feature type="domain" description="CCR4-NOT transcription complex subunit 1 TTP binding" evidence="12">
    <location>
        <begin position="655"/>
        <end position="806"/>
    </location>
</feature>
<dbReference type="PANTHER" id="PTHR13162:SF8">
    <property type="entry name" value="CCR4-NOT TRANSCRIPTION COMPLEX SUBUNIT 1"/>
    <property type="match status" value="1"/>
</dbReference>
<evidence type="ECO:0000313" key="15">
    <source>
        <dbReference type="EMBL" id="TIA92544.1"/>
    </source>
</evidence>
<dbReference type="GO" id="GO:0000932">
    <property type="term" value="C:P-body"/>
    <property type="evidence" value="ECO:0007669"/>
    <property type="project" value="TreeGrafter"/>
</dbReference>
<dbReference type="OrthoDB" id="1933107at2759"/>
<dbReference type="FunFam" id="1.25.40.180:FF:000012">
    <property type="entry name" value="Ccr4-Not transcription complex subunit"/>
    <property type="match status" value="1"/>
</dbReference>
<dbReference type="PANTHER" id="PTHR13162">
    <property type="entry name" value="CCR4-NOT TRANSCRIPTION COMPLEX"/>
    <property type="match status" value="1"/>
</dbReference>
<dbReference type="InterPro" id="IPR038535">
    <property type="entry name" value="CNOT1_TTP_bind_sf"/>
</dbReference>
<evidence type="ECO:0000259" key="10">
    <source>
        <dbReference type="Pfam" id="PF12842"/>
    </source>
</evidence>
<name>A0A4T0FXM9_9BASI</name>
<dbReference type="InterPro" id="IPR032191">
    <property type="entry name" value="CNOT1_CAF1_bind"/>
</dbReference>
<feature type="domain" description="CCR4-Not complex component Not1 C-terminal" evidence="9">
    <location>
        <begin position="1796"/>
        <end position="2161"/>
    </location>
</feature>
<evidence type="ECO:0000256" key="6">
    <source>
        <dbReference type="ARBA" id="ARBA00059181"/>
    </source>
</evidence>
<evidence type="ECO:0000256" key="5">
    <source>
        <dbReference type="ARBA" id="ARBA00023242"/>
    </source>
</evidence>
<evidence type="ECO:0000259" key="14">
    <source>
        <dbReference type="Pfam" id="PF25097"/>
    </source>
</evidence>
<comment type="function">
    <text evidence="6">Acts as a component of the CCR4-NOT core complex, which in the nucleus seems to be a general transcription factor, and in the cytoplasm the major mRNA deadenylase involved in mRNA turnover. The NOT protein subcomplex negatively regulates the basal and activated transcription of many genes. Preferentially affects TC-type TATA element-dependent transcription. Could directly or indirectly inhibit component(s) of the general transcription machinery.</text>
</comment>
<feature type="domain" description="CCR4-NOT transcription complex subunit 1 CAF1-binding" evidence="11">
    <location>
        <begin position="864"/>
        <end position="1082"/>
    </location>
</feature>
<evidence type="ECO:0000259" key="11">
    <source>
        <dbReference type="Pfam" id="PF16415"/>
    </source>
</evidence>
<evidence type="ECO:0000256" key="2">
    <source>
        <dbReference type="ARBA" id="ARBA00022491"/>
    </source>
</evidence>
<evidence type="ECO:0000259" key="9">
    <source>
        <dbReference type="Pfam" id="PF04054"/>
    </source>
</evidence>
<dbReference type="InterPro" id="IPR007196">
    <property type="entry name" value="CCR4-Not_Not1_C"/>
</dbReference>
<dbReference type="Pfam" id="PF16418">
    <property type="entry name" value="CNOT1_HEAT"/>
    <property type="match status" value="1"/>
</dbReference>
<evidence type="ECO:0000256" key="8">
    <source>
        <dbReference type="SAM" id="MobiDB-lite"/>
    </source>
</evidence>
<proteinExistence type="predicted"/>
<dbReference type="InterPro" id="IPR032193">
    <property type="entry name" value="CNOT1_TTP_bind"/>
</dbReference>
<evidence type="ECO:0000259" key="13">
    <source>
        <dbReference type="Pfam" id="PF16418"/>
    </source>
</evidence>
<dbReference type="GO" id="GO:0060090">
    <property type="term" value="F:molecular adaptor activity"/>
    <property type="evidence" value="ECO:0007669"/>
    <property type="project" value="TreeGrafter"/>
</dbReference>
<feature type="domain" description="CCR4-NOT transcription complex subunit 1-like NOT1 connector" evidence="14">
    <location>
        <begin position="1434"/>
        <end position="1616"/>
    </location>
</feature>
<dbReference type="Gene3D" id="1.25.40.790">
    <property type="match status" value="1"/>
</dbReference>
<dbReference type="Gene3D" id="1.25.40.840">
    <property type="entry name" value="CCR4-NOT transcription complex subunit 1 TTP binding domain"/>
    <property type="match status" value="1"/>
</dbReference>
<keyword evidence="16" id="KW-1185">Reference proteome</keyword>
<dbReference type="Pfam" id="PF04054">
    <property type="entry name" value="Not1"/>
    <property type="match status" value="1"/>
</dbReference>
<keyword evidence="4" id="KW-0804">Transcription</keyword>
<evidence type="ECO:0000256" key="3">
    <source>
        <dbReference type="ARBA" id="ARBA00023015"/>
    </source>
</evidence>
<dbReference type="Proteomes" id="UP000310189">
    <property type="component" value="Unassembled WGS sequence"/>
</dbReference>
<comment type="subcellular location">
    <subcellularLocation>
        <location evidence="1">Nucleus</location>
    </subcellularLocation>
</comment>
<keyword evidence="3" id="KW-0805">Transcription regulation</keyword>
<dbReference type="Pfam" id="PF16417">
    <property type="entry name" value="CNOT1_TTP_bind"/>
    <property type="match status" value="1"/>
</dbReference>
<keyword evidence="2" id="KW-0678">Repressor</keyword>
<dbReference type="GO" id="GO:0000289">
    <property type="term" value="P:nuclear-transcribed mRNA poly(A) tail shortening"/>
    <property type="evidence" value="ECO:0007669"/>
    <property type="project" value="UniProtKB-ARBA"/>
</dbReference>
<feature type="region of interest" description="Disordered" evidence="8">
    <location>
        <begin position="1129"/>
        <end position="1152"/>
    </location>
</feature>
<dbReference type="Gene3D" id="1.25.40.180">
    <property type="match status" value="1"/>
</dbReference>
<dbReference type="EMBL" id="SPNW01000006">
    <property type="protein sequence ID" value="TIA92544.1"/>
    <property type="molecule type" value="Genomic_DNA"/>
</dbReference>
<protein>
    <recommendedName>
        <fullName evidence="7">General negative regulator of transcription subunit 1</fullName>
    </recommendedName>
</protein>
<reference evidence="15 16" key="1">
    <citation type="submission" date="2019-03" db="EMBL/GenBank/DDBJ databases">
        <title>Sequencing 23 genomes of Wallemia ichthyophaga.</title>
        <authorList>
            <person name="Gostincar C."/>
        </authorList>
    </citation>
    <scope>NUCLEOTIDE SEQUENCE [LARGE SCALE GENOMIC DNA]</scope>
    <source>
        <strain evidence="15 16">EXF-5753</strain>
    </source>
</reference>
<evidence type="ECO:0000256" key="4">
    <source>
        <dbReference type="ARBA" id="ARBA00023163"/>
    </source>
</evidence>
<dbReference type="GO" id="GO:0005634">
    <property type="term" value="C:nucleus"/>
    <property type="evidence" value="ECO:0007669"/>
    <property type="project" value="UniProtKB-SubCell"/>
</dbReference>
<dbReference type="GO" id="GO:0030015">
    <property type="term" value="C:CCR4-NOT core complex"/>
    <property type="evidence" value="ECO:0007669"/>
    <property type="project" value="InterPro"/>
</dbReference>
<dbReference type="InterPro" id="IPR032194">
    <property type="entry name" value="CNOT1_HEAT"/>
</dbReference>
<dbReference type="Pfam" id="PF25097">
    <property type="entry name" value="ARM_Cnot1"/>
    <property type="match status" value="1"/>
</dbReference>
<comment type="caution">
    <text evidence="15">The sequence shown here is derived from an EMBL/GenBank/DDBJ whole genome shotgun (WGS) entry which is preliminary data.</text>
</comment>
<keyword evidence="5" id="KW-0539">Nucleus</keyword>
<sequence length="2174" mass="242996">MSEAPNSPHSHARKDPQPIIQAQIVFLVSTITEDNLERNYSEIQSLVDQHGQENGVYLLRRLLVSYVNQRKGVENNPTQMALLRLELQRLGRSVRHSALLRECLDCEQFDSVSLSDLLKVLSPESAVIEALNLTTAVLSAHASSLREQASALLNTWLADHAAKQIITGAGTIDDESDVAALLSALLADDHLDPSHTQSLTLALSTRKAGLPTLLAQSVVPQLQLAPGKTLAQLLVDLSSTMDLRTNTELIQAALVKFGWPSTQQQNDSLDLRAAELFSSLGQLGAASSSVDIPTIMTILNSYPTRPSYKLIMRAFDAPNNPPPTPNILASILLSAPADQIDDESPLNGLVGTWVNPALQISAVAGLLSLPSDQVSFAGLSANKVITADYVNQSSPAIKAMAAAVQASLWNCIDVVDIVVKLQDHGPEPVNVLARELLETGCRTHGETILLGLVQLPKPWSSYHLELITRLLALFLAGNPSHQLVFLRLWQIDRNFLLGAFKQFYHDNNMNVTRILDVAQDLKILDQVLEIKPVTFAFDLAALASRREYLNMEKWLQNGVTVHGIGFFRDALKFLDAKAKAEAIKLNTGAVNNQLNINVQTVAIFLRVLRANAEVLPLVAEDIEYYKEVRNLCLQYWPRLMNLTPHSEQEPGLSVTTFSPDLDRQVEDYYHRMYSGELRVDEVIVFLEKCKQSSNPRDHELFAAMIHTLFEEYRHYETYPAAELALTGILFGSLIQFQVIDFIPLGIAIRYVLTALQSLPNTNRFRFGVQALSQFQRRLPEWPQVCQALLAIRHLIETIPDLGFYLRLAVEHSNEVRRSQSGSAPGNPPASLMGGLDTSSALSKLSFNTVKPDSLGPNEAEDYPVPDEETSDKILFIVNNLAPNNFSSKSDEMRERFKAEYSRWFAHYLVLERVSIEPNNHNLYMQFLESINESELVRHVLRETYIKVRELLNEDKTVSNSTDRSHLKNLGSWLGGLTLAKNKPIRHRNIAFKELLLEGFDTNKLIVAIPFVCKVLEQCSHSKVFVPPNPWLMAVLKLLVELYVVADLKLNLKFEIEVLCKSLGIEIKDIEPTNVVKNRPAKEAVPHAPVLPSDLERLQMSGVANDRVQAALLQQQAAAAAQQQQQMQFQQQIAANGNGPAPAPAPAPAQPAIAPESPLLQHEERTQQNIAPELIAAVPNISQYLAFDSSNPIFANNAHLQRMMHIAIDRAIKEIIAPVVERSVTIASLSTRELIVKDFAMEGDETKMQAAAHLMAQNLAGNLSLVTCKEPLRISVVSHFRNVLHQSGLSEQSVPEPTVYSAVNENLDVACKVIEKIAMQRAIIEVDDQLLEGFVSRRKHRETTNQAYWDNAVISSAHFSNSLPDLLRIKPNGLDGQQLQVYEEFNRNNFPLQQQSQPEVLENIPPTPQRVDANGNAAAINPQQSYERFNQLIVEIEKAIVASQVDVSDLLPPNSELRPLVQEVSILAYQSQNSEDISLSFAQRIVQLLYRAETNLGREVYVTILQHLCELSMKAAKEVTAWLVLSDDDRKFNVPVTLYLIKARLIHIEELDVTLSRSIIRDMRQSAIDFAATLIRESIADQIASRGNFTHCLEALTIAAQNSKTSDAMTKLHQALKQIQPSNAATPVLNRLTKTTNDQETALRQRLALNFADWVRIYGMTPQVEKAFIPYISQLQSQGILKGEETSTLFFRICVELGVESFIKQKNDGVANLSNAFQPIDAFVKLVVLMIKYHMDHTGLNHDNAKQVYLNKIISITSLVIAQSHEELQENFEQKPFYRLYSSLLIELWGIRQQLGPVAYKGIMVTISNSLANLQPAYFPRFAHGWVSLISHRNFLPVILAPENHENWIDFHRLMTALLRFVKAFTSKPQFQLSSKQLYRATQRILLLLLHDFSEYLSEYYGGLIDVIPSSCTQLRNLILSAYPRNAATSTLPDPFMPSIDIEAMPQCQTDPTISSDYMAILVNSGLKELVEKYVSEGDDSGVVAEIVQKITLDNNDNEEWKYNVPAINSLVLFIGVDAISRSQGGVKFDSESANVKLINTLITKLDPEGEQDNLPNTHLLTAHAARYLILSAMANQLRFPSSHTYWFNKLCLNVLEESAASDDNIVEILTRVLLERLLVTKPHPWGLLLTFFNVFLNKHFKTYQAKFSALAPEFATIFDSVEKSFGRVATVAQE</sequence>
<organism evidence="15 16">
    <name type="scientific">Wallemia hederae</name>
    <dbReference type="NCBI Taxonomy" id="1540922"/>
    <lineage>
        <taxon>Eukaryota</taxon>
        <taxon>Fungi</taxon>
        <taxon>Dikarya</taxon>
        <taxon>Basidiomycota</taxon>
        <taxon>Wallemiomycotina</taxon>
        <taxon>Wallemiomycetes</taxon>
        <taxon>Wallemiales</taxon>
        <taxon>Wallemiaceae</taxon>
        <taxon>Wallemia</taxon>
    </lineage>
</organism>
<dbReference type="InterPro" id="IPR055454">
    <property type="entry name" value="CNOT1-like_NOT1_connector"/>
</dbReference>
<evidence type="ECO:0000313" key="16">
    <source>
        <dbReference type="Proteomes" id="UP000310189"/>
    </source>
</evidence>
<evidence type="ECO:0000256" key="1">
    <source>
        <dbReference type="ARBA" id="ARBA00004123"/>
    </source>
</evidence>
<accession>A0A4T0FXM9</accession>
<dbReference type="Pfam" id="PF12842">
    <property type="entry name" value="DUF3819"/>
    <property type="match status" value="1"/>
</dbReference>
<feature type="domain" description="CCR4-NOT transcription complex subunit 1" evidence="10">
    <location>
        <begin position="1198"/>
        <end position="1340"/>
    </location>
</feature>